<comment type="caution">
    <text evidence="2">The sequence shown here is derived from an EMBL/GenBank/DDBJ whole genome shotgun (WGS) entry which is preliminary data.</text>
</comment>
<keyword evidence="3" id="KW-1185">Reference proteome</keyword>
<reference evidence="2" key="1">
    <citation type="submission" date="2023-03" db="EMBL/GenBank/DDBJ databases">
        <title>Massive genome expansion in bonnet fungi (Mycena s.s.) driven by repeated elements and novel gene families across ecological guilds.</title>
        <authorList>
            <consortium name="Lawrence Berkeley National Laboratory"/>
            <person name="Harder C.B."/>
            <person name="Miyauchi S."/>
            <person name="Viragh M."/>
            <person name="Kuo A."/>
            <person name="Thoen E."/>
            <person name="Andreopoulos B."/>
            <person name="Lu D."/>
            <person name="Skrede I."/>
            <person name="Drula E."/>
            <person name="Henrissat B."/>
            <person name="Morin E."/>
            <person name="Kohler A."/>
            <person name="Barry K."/>
            <person name="LaButti K."/>
            <person name="Morin E."/>
            <person name="Salamov A."/>
            <person name="Lipzen A."/>
            <person name="Mereny Z."/>
            <person name="Hegedus B."/>
            <person name="Baldrian P."/>
            <person name="Stursova M."/>
            <person name="Weitz H."/>
            <person name="Taylor A."/>
            <person name="Grigoriev I.V."/>
            <person name="Nagy L.G."/>
            <person name="Martin F."/>
            <person name="Kauserud H."/>
        </authorList>
    </citation>
    <scope>NUCLEOTIDE SEQUENCE</scope>
    <source>
        <strain evidence="2">CBHHK002</strain>
    </source>
</reference>
<dbReference type="InterPro" id="IPR036047">
    <property type="entry name" value="F-box-like_dom_sf"/>
</dbReference>
<evidence type="ECO:0000313" key="3">
    <source>
        <dbReference type="Proteomes" id="UP001218218"/>
    </source>
</evidence>
<dbReference type="SUPFAM" id="SSF81383">
    <property type="entry name" value="F-box domain"/>
    <property type="match status" value="1"/>
</dbReference>
<dbReference type="Pfam" id="PF12937">
    <property type="entry name" value="F-box-like"/>
    <property type="match status" value="1"/>
</dbReference>
<feature type="domain" description="F-box" evidence="1">
    <location>
        <begin position="21"/>
        <end position="66"/>
    </location>
</feature>
<dbReference type="SUPFAM" id="SSF52047">
    <property type="entry name" value="RNI-like"/>
    <property type="match status" value="1"/>
</dbReference>
<dbReference type="Proteomes" id="UP001218218">
    <property type="component" value="Unassembled WGS sequence"/>
</dbReference>
<gene>
    <name evidence="2" type="ORF">DFH08DRAFT_124781</name>
</gene>
<name>A0AAD7ETI4_9AGAR</name>
<accession>A0AAD7ETI4</accession>
<protein>
    <recommendedName>
        <fullName evidence="1">F-box domain-containing protein</fullName>
    </recommendedName>
</protein>
<evidence type="ECO:0000259" key="1">
    <source>
        <dbReference type="PROSITE" id="PS50181"/>
    </source>
</evidence>
<proteinExistence type="predicted"/>
<dbReference type="Gene3D" id="1.20.1280.50">
    <property type="match status" value="1"/>
</dbReference>
<organism evidence="2 3">
    <name type="scientific">Mycena albidolilacea</name>
    <dbReference type="NCBI Taxonomy" id="1033008"/>
    <lineage>
        <taxon>Eukaryota</taxon>
        <taxon>Fungi</taxon>
        <taxon>Dikarya</taxon>
        <taxon>Basidiomycota</taxon>
        <taxon>Agaricomycotina</taxon>
        <taxon>Agaricomycetes</taxon>
        <taxon>Agaricomycetidae</taxon>
        <taxon>Agaricales</taxon>
        <taxon>Marasmiineae</taxon>
        <taxon>Mycenaceae</taxon>
        <taxon>Mycena</taxon>
    </lineage>
</organism>
<evidence type="ECO:0000313" key="2">
    <source>
        <dbReference type="EMBL" id="KAJ7349766.1"/>
    </source>
</evidence>
<dbReference type="CDD" id="cd09917">
    <property type="entry name" value="F-box_SF"/>
    <property type="match status" value="1"/>
</dbReference>
<dbReference type="PROSITE" id="PS50181">
    <property type="entry name" value="FBOX"/>
    <property type="match status" value="1"/>
</dbReference>
<sequence length="474" mass="52902">MPSRLARWTLLRGRRPLKESHSLLASFPNELLLAILDFMDDKSLHLMAAVSKRFYYLATQSLLSKYDISPSLDSVNLTSPDALRALRIALTLSSGSLKALSYADATPASVPQDVRRIDTVLRRFITGPTRLDEIHLDFGKNLLERPIGWTLAGLLPKLLATICGHSKVGLFVAATGLFTSTPKAMLMWNPYTRNHYFQTTMHDGSRQWVPAIRSLRSLHITYPVCTTLAPEQPWTMVVINAPEIQTLLLSIRLSTPEWAAILSAITLPNLREVGIWAENISSEISIAFLNRHRITTLKYMAPRAEPPRLIYPPLSLPHLHHLTALSQYVVHIFTCRDTATLFPLLAHVDLFCDAKFHQALRLLALHTPLRRVGLWFLRPDDTDPAAWPVFPHVDTLALNNCDVVGVGGARLPSLLAHAFPALQRLDVDHNFPKSASGTADSETRKTKAELVNRIARVNPGVLGYSIDDVFFVPP</sequence>
<dbReference type="AlphaFoldDB" id="A0AAD7ETI4"/>
<dbReference type="EMBL" id="JARIHO010000015">
    <property type="protein sequence ID" value="KAJ7349766.1"/>
    <property type="molecule type" value="Genomic_DNA"/>
</dbReference>
<dbReference type="InterPro" id="IPR001810">
    <property type="entry name" value="F-box_dom"/>
</dbReference>